<feature type="transmembrane region" description="Helical" evidence="2">
    <location>
        <begin position="182"/>
        <end position="205"/>
    </location>
</feature>
<feature type="transmembrane region" description="Helical" evidence="2">
    <location>
        <begin position="268"/>
        <end position="289"/>
    </location>
</feature>
<dbReference type="OrthoDB" id="2151407at2"/>
<gene>
    <name evidence="3" type="ORF">GB882_12150</name>
</gene>
<proteinExistence type="predicted"/>
<keyword evidence="2" id="KW-1133">Transmembrane helix</keyword>
<dbReference type="Proteomes" id="UP000429644">
    <property type="component" value="Unassembled WGS sequence"/>
</dbReference>
<comment type="caution">
    <text evidence="3">The sequence shown here is derived from an EMBL/GenBank/DDBJ whole genome shotgun (WGS) entry which is preliminary data.</text>
</comment>
<evidence type="ECO:0000313" key="4">
    <source>
        <dbReference type="Proteomes" id="UP000429644"/>
    </source>
</evidence>
<dbReference type="AlphaFoldDB" id="A0A7J9UXR8"/>
<reference evidence="3 4" key="1">
    <citation type="submission" date="2019-10" db="EMBL/GenBank/DDBJ databases">
        <title>Georgenia wutianyii sp. nov. and Georgenia yuyongxinii sp. nov. isolated from plateau pika (Ochotona curzoniae) in the Qinghai-Tibet plateau of China.</title>
        <authorList>
            <person name="Tian Z."/>
        </authorList>
    </citation>
    <scope>NUCLEOTIDE SEQUENCE [LARGE SCALE GENOMIC DNA]</scope>
    <source>
        <strain evidence="3 4">JCM 15130</strain>
    </source>
</reference>
<evidence type="ECO:0008006" key="5">
    <source>
        <dbReference type="Google" id="ProtNLM"/>
    </source>
</evidence>
<feature type="transmembrane region" description="Helical" evidence="2">
    <location>
        <begin position="123"/>
        <end position="143"/>
    </location>
</feature>
<feature type="compositionally biased region" description="Polar residues" evidence="1">
    <location>
        <begin position="329"/>
        <end position="341"/>
    </location>
</feature>
<feature type="transmembrane region" description="Helical" evidence="2">
    <location>
        <begin position="155"/>
        <end position="176"/>
    </location>
</feature>
<keyword evidence="2" id="KW-0472">Membrane</keyword>
<sequence>MTAIAAVFAIVALVAPFLGTVPRNVPVGVAGEKTSTSQIEQLLTTLQPGAFHVKTYGDADALRAATLHREVYGGFAVDSSSATAVVATGASPVLGQFLGNIGTSLGATVDDVAPGSKADTSGYGLQVAATIATLAAVAGACVIARTAGRRLSAQLTGALALAVVLGIGVAAALQLLGSVAGAFLQVAAVTAFAVLAVEAVVLALVRLGGLVAAGLFTLLIVIPGIGLSGLTSAPEMLPSPFGAIGQLLPQGAYGRLVQSVAYLGGGGALRPLLVLLGWLLLGALLLWLARAREVAAGRSRDTEAQIASLEAEAAEDDDVDAASAPKGTATGTTADSGPATS</sequence>
<feature type="region of interest" description="Disordered" evidence="1">
    <location>
        <begin position="307"/>
        <end position="341"/>
    </location>
</feature>
<feature type="transmembrane region" description="Helical" evidence="2">
    <location>
        <begin position="210"/>
        <end position="230"/>
    </location>
</feature>
<protein>
    <recommendedName>
        <fullName evidence="5">ABC transporter permease</fullName>
    </recommendedName>
</protein>
<keyword evidence="2" id="KW-0812">Transmembrane</keyword>
<dbReference type="EMBL" id="WHPD01002618">
    <property type="protein sequence ID" value="MPV89421.1"/>
    <property type="molecule type" value="Genomic_DNA"/>
</dbReference>
<evidence type="ECO:0000256" key="1">
    <source>
        <dbReference type="SAM" id="MobiDB-lite"/>
    </source>
</evidence>
<accession>A0A7J9UXR8</accession>
<name>A0A7J9UXR8_9MICO</name>
<organism evidence="3 4">
    <name type="scientific">Georgenia ruanii</name>
    <dbReference type="NCBI Taxonomy" id="348442"/>
    <lineage>
        <taxon>Bacteria</taxon>
        <taxon>Bacillati</taxon>
        <taxon>Actinomycetota</taxon>
        <taxon>Actinomycetes</taxon>
        <taxon>Micrococcales</taxon>
        <taxon>Bogoriellaceae</taxon>
        <taxon>Georgenia</taxon>
    </lineage>
</organism>
<evidence type="ECO:0000256" key="2">
    <source>
        <dbReference type="SAM" id="Phobius"/>
    </source>
</evidence>
<evidence type="ECO:0000313" key="3">
    <source>
        <dbReference type="EMBL" id="MPV89421.1"/>
    </source>
</evidence>
<keyword evidence="4" id="KW-1185">Reference proteome</keyword>